<organism evidence="1 2">
    <name type="scientific">Trichoplax adhaerens</name>
    <name type="common">Trichoplax reptans</name>
    <dbReference type="NCBI Taxonomy" id="10228"/>
    <lineage>
        <taxon>Eukaryota</taxon>
        <taxon>Metazoa</taxon>
        <taxon>Placozoa</taxon>
        <taxon>Uniplacotomia</taxon>
        <taxon>Trichoplacea</taxon>
        <taxon>Trichoplacidae</taxon>
        <taxon>Trichoplax</taxon>
    </lineage>
</organism>
<dbReference type="EMBL" id="DS985262">
    <property type="protein sequence ID" value="EDV20137.1"/>
    <property type="molecule type" value="Genomic_DNA"/>
</dbReference>
<keyword evidence="2" id="KW-1185">Reference proteome</keyword>
<accession>B3SAP4</accession>
<proteinExistence type="predicted"/>
<dbReference type="Proteomes" id="UP000009022">
    <property type="component" value="Unassembled WGS sequence"/>
</dbReference>
<evidence type="ECO:0000313" key="2">
    <source>
        <dbReference type="Proteomes" id="UP000009022"/>
    </source>
</evidence>
<dbReference type="GeneID" id="6758565"/>
<evidence type="ECO:0008006" key="3">
    <source>
        <dbReference type="Google" id="ProtNLM"/>
    </source>
</evidence>
<dbReference type="HOGENOM" id="CLU_748704_0_0_1"/>
<dbReference type="CTD" id="6758565"/>
<dbReference type="InterPro" id="IPR029063">
    <property type="entry name" value="SAM-dependent_MTases_sf"/>
</dbReference>
<dbReference type="InParanoid" id="B3SAP4"/>
<dbReference type="Gene3D" id="3.40.50.150">
    <property type="entry name" value="Vaccinia Virus protein VP39"/>
    <property type="match status" value="1"/>
</dbReference>
<dbReference type="KEGG" id="tad:TRIADDRAFT_61331"/>
<dbReference type="RefSeq" id="XP_002117298.1">
    <property type="nucleotide sequence ID" value="XM_002117262.1"/>
</dbReference>
<dbReference type="AlphaFoldDB" id="B3SAP4"/>
<sequence length="368" mass="41952">MEEHAIRTDIFQYDKAFLAYKSCNNDHERLSRLNHTFLKQLQDLGLFYRQDQVTLVGDIGCGDGEATITYLNNIEFKGGLDIRAMDKLAQFAGTHQSSVKNATSEGEKGLANETFSKAKQSQVIPLKNYQVNFGDMLEVDVAHLLYTDEEIKESMNRFNLVYLSHSVYYARDQHKNGRYGVTNLLDSVATDLLADDGVAILFHAGLEFDTVTSISYYTRSLIQDIVPTEEECNRISATHIISNSSRELGLTYFEIPYKFELYFSKDCKKYADVFKDPSRYHELQNDPAALQDLYKIIFIAHRSPDDLYTDHSSRGLNNLVDKVLDCIKRNDSITLSASMQVILSRKASDEFKQKIETAVKQCQNKFGD</sequence>
<evidence type="ECO:0000313" key="1">
    <source>
        <dbReference type="EMBL" id="EDV20137.1"/>
    </source>
</evidence>
<gene>
    <name evidence="1" type="ORF">TRIADDRAFT_61331</name>
</gene>
<name>B3SAP4_TRIAD</name>
<dbReference type="PhylomeDB" id="B3SAP4"/>
<protein>
    <recommendedName>
        <fullName evidence="3">Methyltransferase domain-containing protein</fullName>
    </recommendedName>
</protein>
<reference evidence="1 2" key="1">
    <citation type="journal article" date="2008" name="Nature">
        <title>The Trichoplax genome and the nature of placozoans.</title>
        <authorList>
            <person name="Srivastava M."/>
            <person name="Begovic E."/>
            <person name="Chapman J."/>
            <person name="Putnam N.H."/>
            <person name="Hellsten U."/>
            <person name="Kawashima T."/>
            <person name="Kuo A."/>
            <person name="Mitros T."/>
            <person name="Salamov A."/>
            <person name="Carpenter M.L."/>
            <person name="Signorovitch A.Y."/>
            <person name="Moreno M.A."/>
            <person name="Kamm K."/>
            <person name="Grimwood J."/>
            <person name="Schmutz J."/>
            <person name="Shapiro H."/>
            <person name="Grigoriev I.V."/>
            <person name="Buss L.W."/>
            <person name="Schierwater B."/>
            <person name="Dellaporta S.L."/>
            <person name="Rokhsar D.S."/>
        </authorList>
    </citation>
    <scope>NUCLEOTIDE SEQUENCE [LARGE SCALE GENOMIC DNA]</scope>
    <source>
        <strain evidence="1 2">Grell-BS-1999</strain>
    </source>
</reference>